<evidence type="ECO:0000256" key="8">
    <source>
        <dbReference type="SAM" id="MobiDB-lite"/>
    </source>
</evidence>
<dbReference type="InParanoid" id="B3KZQ1"/>
<feature type="compositionally biased region" description="Polar residues" evidence="8">
    <location>
        <begin position="2458"/>
        <end position="2488"/>
    </location>
</feature>
<dbReference type="GO" id="GO:0004843">
    <property type="term" value="F:cysteine-type deubiquitinase activity"/>
    <property type="evidence" value="ECO:0007669"/>
    <property type="project" value="UniProtKB-EC"/>
</dbReference>
<dbReference type="SUPFAM" id="SSF54001">
    <property type="entry name" value="Cysteine proteinases"/>
    <property type="match status" value="2"/>
</dbReference>
<feature type="compositionally biased region" description="Basic residues" evidence="8">
    <location>
        <begin position="2198"/>
        <end position="2213"/>
    </location>
</feature>
<evidence type="ECO:0000256" key="7">
    <source>
        <dbReference type="ARBA" id="ARBA00022807"/>
    </source>
</evidence>
<feature type="compositionally biased region" description="Acidic residues" evidence="8">
    <location>
        <begin position="1"/>
        <end position="10"/>
    </location>
</feature>
<evidence type="ECO:0000256" key="4">
    <source>
        <dbReference type="ARBA" id="ARBA00022670"/>
    </source>
</evidence>
<dbReference type="Pfam" id="PF14533">
    <property type="entry name" value="USP7_C2"/>
    <property type="match status" value="1"/>
</dbReference>
<organism evidence="10 11">
    <name type="scientific">Plasmodium knowlesi (strain H)</name>
    <dbReference type="NCBI Taxonomy" id="5851"/>
    <lineage>
        <taxon>Eukaryota</taxon>
        <taxon>Sar</taxon>
        <taxon>Alveolata</taxon>
        <taxon>Apicomplexa</taxon>
        <taxon>Aconoidasida</taxon>
        <taxon>Haemosporida</taxon>
        <taxon>Plasmodiidae</taxon>
        <taxon>Plasmodium</taxon>
        <taxon>Plasmodium (Plasmodium)</taxon>
    </lineage>
</organism>
<dbReference type="EMBL" id="AM910984">
    <property type="protein sequence ID" value="CAA9986377.1"/>
    <property type="molecule type" value="Genomic_DNA"/>
</dbReference>
<feature type="region of interest" description="Disordered" evidence="8">
    <location>
        <begin position="1411"/>
        <end position="1438"/>
    </location>
</feature>
<feature type="domain" description="USP" evidence="9">
    <location>
        <begin position="770"/>
        <end position="1117"/>
    </location>
</feature>
<feature type="compositionally biased region" description="Basic and acidic residues" evidence="8">
    <location>
        <begin position="1855"/>
        <end position="1864"/>
    </location>
</feature>
<dbReference type="FunCoup" id="B3KZQ1">
    <property type="interactions" value="9"/>
</dbReference>
<feature type="compositionally biased region" description="Basic and acidic residues" evidence="8">
    <location>
        <begin position="1826"/>
        <end position="1835"/>
    </location>
</feature>
<dbReference type="GeneID" id="7318678"/>
<dbReference type="Gene3D" id="2.60.210.10">
    <property type="entry name" value="Apoptosis, Tumor Necrosis Factor Receptor Associated Protein 2, Chain A"/>
    <property type="match status" value="1"/>
</dbReference>
<dbReference type="GO" id="GO:0016579">
    <property type="term" value="P:protein deubiquitination"/>
    <property type="evidence" value="ECO:0007669"/>
    <property type="project" value="InterPro"/>
</dbReference>
<feature type="compositionally biased region" description="Basic and acidic residues" evidence="8">
    <location>
        <begin position="701"/>
        <end position="711"/>
    </location>
</feature>
<dbReference type="PhylomeDB" id="B3KZQ1"/>
<feature type="compositionally biased region" description="Polar residues" evidence="8">
    <location>
        <begin position="670"/>
        <end position="683"/>
    </location>
</feature>
<dbReference type="InterPro" id="IPR008974">
    <property type="entry name" value="TRAF-like"/>
</dbReference>
<accession>B3KZQ1</accession>
<evidence type="ECO:0000256" key="1">
    <source>
        <dbReference type="ARBA" id="ARBA00000707"/>
    </source>
</evidence>
<dbReference type="KEGG" id="pkn:PKNH_0211100"/>
<dbReference type="PANTHER" id="PTHR24006:SF644">
    <property type="entry name" value="UBIQUITIN CARBOXYL-TERMINAL HYDROLASE 7"/>
    <property type="match status" value="1"/>
</dbReference>
<feature type="compositionally biased region" description="Basic and acidic residues" evidence="8">
    <location>
        <begin position="2332"/>
        <end position="2348"/>
    </location>
</feature>
<feature type="compositionally biased region" description="Basic and acidic residues" evidence="8">
    <location>
        <begin position="1277"/>
        <end position="1318"/>
    </location>
</feature>
<keyword evidence="5" id="KW-0833">Ubl conjugation pathway</keyword>
<feature type="region of interest" description="Disordered" evidence="8">
    <location>
        <begin position="2019"/>
        <end position="2048"/>
    </location>
</feature>
<dbReference type="EC" id="3.4.19.12" evidence="3"/>
<keyword evidence="4" id="KW-0645">Protease</keyword>
<dbReference type="InterPro" id="IPR028889">
    <property type="entry name" value="USP"/>
</dbReference>
<comment type="similarity">
    <text evidence="2">Belongs to the peptidase C19 family.</text>
</comment>
<evidence type="ECO:0000259" key="9">
    <source>
        <dbReference type="PROSITE" id="PS50235"/>
    </source>
</evidence>
<feature type="compositionally biased region" description="Basic and acidic residues" evidence="8">
    <location>
        <begin position="423"/>
        <end position="457"/>
    </location>
</feature>
<proteinExistence type="inferred from homology"/>
<dbReference type="InterPro" id="IPR029346">
    <property type="entry name" value="USP_C"/>
</dbReference>
<feature type="region of interest" description="Disordered" evidence="8">
    <location>
        <begin position="2739"/>
        <end position="2776"/>
    </location>
</feature>
<feature type="region of interest" description="Disordered" evidence="8">
    <location>
        <begin position="2198"/>
        <end position="2218"/>
    </location>
</feature>
<protein>
    <recommendedName>
        <fullName evidence="3">ubiquitinyl hydrolase 1</fullName>
        <ecNumber evidence="3">3.4.19.12</ecNumber>
    </recommendedName>
</protein>
<dbReference type="Proteomes" id="UP000031513">
    <property type="component" value="Chromosome 2"/>
</dbReference>
<dbReference type="InterPro" id="IPR002083">
    <property type="entry name" value="MATH/TRAF_dom"/>
</dbReference>
<dbReference type="GO" id="GO:0031647">
    <property type="term" value="P:regulation of protein stability"/>
    <property type="evidence" value="ECO:0007669"/>
    <property type="project" value="TreeGrafter"/>
</dbReference>
<dbReference type="InterPro" id="IPR038765">
    <property type="entry name" value="Papain-like_cys_pep_sf"/>
</dbReference>
<evidence type="ECO:0000313" key="10">
    <source>
        <dbReference type="EMBL" id="CAA9986377.1"/>
    </source>
</evidence>
<feature type="region of interest" description="Disordered" evidence="8">
    <location>
        <begin position="2265"/>
        <end position="2377"/>
    </location>
</feature>
<gene>
    <name evidence="10" type="ORF">PKNH_0211100</name>
</gene>
<dbReference type="CDD" id="cd00121">
    <property type="entry name" value="MATH"/>
    <property type="match status" value="1"/>
</dbReference>
<dbReference type="STRING" id="5851.B3KZQ1"/>
<feature type="region of interest" description="Disordered" evidence="8">
    <location>
        <begin position="1"/>
        <end position="35"/>
    </location>
</feature>
<feature type="compositionally biased region" description="Low complexity" evidence="8">
    <location>
        <begin position="18"/>
        <end position="30"/>
    </location>
</feature>
<dbReference type="InterPro" id="IPR001394">
    <property type="entry name" value="Peptidase_C19_UCH"/>
</dbReference>
<feature type="compositionally biased region" description="Low complexity" evidence="8">
    <location>
        <begin position="2756"/>
        <end position="2770"/>
    </location>
</feature>
<dbReference type="GO" id="GO:0006508">
    <property type="term" value="P:proteolysis"/>
    <property type="evidence" value="ECO:0007669"/>
    <property type="project" value="UniProtKB-KW"/>
</dbReference>
<dbReference type="PROSITE" id="PS00972">
    <property type="entry name" value="USP_1"/>
    <property type="match status" value="1"/>
</dbReference>
<dbReference type="HOGENOM" id="CLU_000490_0_0_1"/>
<feature type="region of interest" description="Disordered" evidence="8">
    <location>
        <begin position="1231"/>
        <end position="1393"/>
    </location>
</feature>
<dbReference type="GO" id="GO:0005634">
    <property type="term" value="C:nucleus"/>
    <property type="evidence" value="ECO:0007669"/>
    <property type="project" value="TreeGrafter"/>
</dbReference>
<evidence type="ECO:0000256" key="6">
    <source>
        <dbReference type="ARBA" id="ARBA00022801"/>
    </source>
</evidence>
<dbReference type="VEuPathDB" id="PlasmoDB:PKNH_0211100"/>
<feature type="region of interest" description="Disordered" evidence="8">
    <location>
        <begin position="1826"/>
        <end position="1864"/>
    </location>
</feature>
<dbReference type="InterPro" id="IPR050164">
    <property type="entry name" value="Peptidase_C19"/>
</dbReference>
<feature type="compositionally biased region" description="Basic and acidic residues" evidence="8">
    <location>
        <begin position="2363"/>
        <end position="2377"/>
    </location>
</feature>
<dbReference type="PROSITE" id="PS50235">
    <property type="entry name" value="USP_3"/>
    <property type="match status" value="1"/>
</dbReference>
<feature type="compositionally biased region" description="Basic and acidic residues" evidence="8">
    <location>
        <begin position="655"/>
        <end position="665"/>
    </location>
</feature>
<feature type="region of interest" description="Disordered" evidence="8">
    <location>
        <begin position="2458"/>
        <end position="2504"/>
    </location>
</feature>
<feature type="compositionally biased region" description="Basic residues" evidence="8">
    <location>
        <begin position="1411"/>
        <end position="1420"/>
    </location>
</feature>
<dbReference type="Gene3D" id="3.90.70.10">
    <property type="entry name" value="Cysteine proteinases"/>
    <property type="match status" value="2"/>
</dbReference>
<keyword evidence="6 10" id="KW-0378">Hydrolase</keyword>
<feature type="compositionally biased region" description="Basic and acidic residues" evidence="8">
    <location>
        <begin position="2026"/>
        <end position="2043"/>
    </location>
</feature>
<dbReference type="OrthoDB" id="289038at2759"/>
<feature type="compositionally biased region" description="Polar residues" evidence="8">
    <location>
        <begin position="2265"/>
        <end position="2281"/>
    </location>
</feature>
<comment type="catalytic activity">
    <reaction evidence="1">
        <text>Thiol-dependent hydrolysis of ester, thioester, amide, peptide and isopeptide bonds formed by the C-terminal Gly of ubiquitin (a 76-residue protein attached to proteins as an intracellular targeting signal).</text>
        <dbReference type="EC" id="3.4.19.12"/>
    </reaction>
</comment>
<feature type="compositionally biased region" description="Basic and acidic residues" evidence="8">
    <location>
        <begin position="392"/>
        <end position="404"/>
    </location>
</feature>
<keyword evidence="7" id="KW-0788">Thiol protease</keyword>
<dbReference type="PANTHER" id="PTHR24006">
    <property type="entry name" value="UBIQUITIN CARBOXYL-TERMINAL HYDROLASE"/>
    <property type="match status" value="1"/>
</dbReference>
<feature type="compositionally biased region" description="Low complexity" evidence="8">
    <location>
        <begin position="1381"/>
        <end position="1393"/>
    </location>
</feature>
<dbReference type="GO" id="GO:0005829">
    <property type="term" value="C:cytosol"/>
    <property type="evidence" value="ECO:0007669"/>
    <property type="project" value="TreeGrafter"/>
</dbReference>
<evidence type="ECO:0000256" key="2">
    <source>
        <dbReference type="ARBA" id="ARBA00009085"/>
    </source>
</evidence>
<sequence>MYNSNDDEEENYSRNRRSNSSDSGNGDENGMLNDPINTYNHYNNFNRFHEQNMQACKIDEIYVDDSYDENGSYVQKGENLSDKNHFEISKNVNFDGPYSHKNLREVTENEVELVVDNFFDRIRSNEDVYSEWKVCPNFIFRLLFIAKSRSNNYMYPVASSFIEAIAKDDWVPDWGFSTVQYYIILINLADYRKSYYKIDHFSFSHLNTDRGWHNFVPFEKLREPGFINENGQIVLRAGVFPLGSESFKNSRDINYDSKSRTGFVGLQNHGATCYMNALLQLLYHINIFRKAVCMMIFNIENIIGEKTLEFFKKKFEKKKRRKKLCLNGDTAKMTVEGEQVDSKKAMNRKKKKTKFERVESSDSEQYKGTSPMRMVPYTPSDNNGEEGNPYGDQHKRDGVHHDMRMQGGHFGGSENISNPDESELYKMEKHNDKNRVKNDMKNEDLGMRHLRSDDNDNRSNTSGHLRHSKEEPLGAPHNAALADGSPFSGSPLMERPYDHLHQLQADKVENVKEKKTISEYQQMYAPHEEVNNNEGEGYRRSKVVNIGRINSNDISKIPNIPGVGGNEYEIKNNKKHAYVHNSSSDPSIDTGGVQNNISNNDSGEVYYDNSLYKSEGYNNEMVMTGNCKKNKKKGMVYESKKNLKKKKKIFKYGNERKVEEAENNDHVMSPFSSSDNMSNISTLSKEKKKKKFASNNNFHLTRSDSVKKENDSSVNNAVGYSEGEEGPVPRNGESSPSGSLHCSGAKGDGNVYGSAEDNYCTDDQQDETHGALRGEEDGSYSDSDMSVLSITSSGSSSYVSCSSTSSSYYHKKKRKTKYDKSKEIDYKNILLEEENEKKNILPTSLALQNLFYKLHCMNDAVSCKELIRSFGWDASDVFTQQDTHELLKLLLDKVEEQMKGTVVEGSVKKMFEGEVETYIECLDIDYKSVRKETYEDIQLDVQGCNNIYESLDKAIEAEVLEGDNIYETDGYGKQKAKKGMRFLSFPNICIFLLKRFTFDLQRMETVKLNNRFEFYKELDLSKYCKNGGEYVLQAVSVHQGNMNSGHYYSFSYKHNENFWLKCDDDKIFRVSEYSVINDNFGGYDINMETDLYDFDIADKIKQRMKHYSAYMLVYVKKSLIPKLIKECDPAVVNPQVVKRCRMEEIINRRRTKLKQEILQYVKIRVFDKYSYLYKSFSDLPPVGIPSLFNIKFDRNKTVLETFSKILKIIKKIYLCKRKKRADYLLHQSKKAKMEKVEKPPPSLRDNRPVGDQSRSMLLKSESPGEGGDPYRQALLGKHVEGERISKGERDKAGATSSRNDRESSDGNGRSRSEHGISREKKRHEKKWNECIQEKGARRDGSKKGVSKSGFSAECTTPEEGSLDLNDACDKSSEELPSQSCPSDGSISTVSSVPSCCSTKSIDKYLKYLSRKKNERSKRRSSNVNKSRMKSFSSSNNSSYYSSSYLSHSGEEDSYSSASSSSSNGYVKEKKCFYVLLPTNDVYRYFPLDMKVNSQLYLYELLKKTNKESNDLFPTIDILYLPYNKKTSIRKSNSSTKNKNVLFFFKYFDIYAEEKIGDTALICLDIMYCDVYLKPKELESVIIQKILKAMKKGYITNYNYELWRNYLNEEEEYYYVDDPLNFKIFIEYKNKCNLIKSKKIIAHNKMVPGDILIFNFLSNAELEKKKNFILRLGTRKEDLFLTEENQITYDLFFNADVFSKILYRKKKLIEKMQNCCYIVSNKNGVYYKVPSVGSDSGDCAFPPVIGTGVSNPHGGSDEHSKKDLLNDEYFLIGSNSNLRKKKTKKETESEVPVQVDANLDFATPNRMQQENYFAYAEDQNDGKIFRRSEETEKENSGKIQVASDRTEGTPQLGQSEADREKDQNDKSLNYYRSLENPVQGVHRSLYTQHTDDGKHAHRADPPLPLNMDEIKDNTQVMDENMDDVENANFNALNMTKENLNSQEVMNLYLCLKKLSTKFEKNGMNYDYCLLSKNMLMSVKEASLNNKKLIFKRKKKHPPNIYNNECVNICRDYQYPFYSPPTSDLSTDDEKRVPQKGSIQKEEAKKKKKKKNCDEAVMKGSLQKLNCTNGYAENGIANLTINTGKNDEGEANELLYKCTSNSNTALGERITKGKNTSAISNSDLRNDYRYNSNLRVPSVNFNSSNENNISNDLIARNDSEISFCSSANSDLTYTSESTAYYMFNAEESLESVYTNEIYDHKKKRKKKKKKKKKKMATSTEMRIHNNVDPSAAPINSDQYKGNIFNLNSDDEKIEAYVDMAHSKATTEVDNYANSGGHSGQSGRSKIKTEESGRKHGGHIKEASNDGSRCSKSQESENSKGIGIPPKVDQLGHNFIKEGDHRRNNTDKVSHVGESSGEQINRSKSCKKEGKQTPDGTIRMDDEHVSDSIYSYHKNRGDGGAQNVTCEDTDNDEATEAHMNDRSRALLQENMNSINSMNVMGSNENVSAEAENVIGVSSKVGTPNLMVSNDPSGNAHSSEPANDSIMSSNVPLGSGRSQANRRRKNRRSRIIKKCGGVKDKEEPILPFYVICDYLDFVERKIYVNRFRFKLYDPIYQLGKYRNCAGVVLKRNLKKSCLNYIDSNFIFLKKELCKIDLDIDIRCPTKQIFKHVCYRMNVDPTHVLIFPYPPLNSPINFNPYNIDSFTSNSDSDGENYQKNSSSTYGPMPFETLIKQHAIALEHNSLTEQKTFCLSLLPFHYKYFTRLYPEDSPKYFHYVVHLFNANVQSVAAFTGHIKLKKSLPNKNKEEENSFQGDQDSSSEASGSSMSDRSSSTMGNKPYFSNNYTTVQDLIDKIKLEINPYLKKRGIDVKQKFRLLFTFGPKIKYLNNDEQLIQMDFVKTNHIKNVYVTPLRMEPDFTDEQKHLIETDQLKIIHVFNQTPSKEVFGYSFDVLVDPNDNMLDIKNRIRKRTLLPKYIFDKITFFEFENGQRIWRSNDDTINWKNKQFAIIIGEHHAPSQSKPQMGMKIA</sequence>
<dbReference type="SUPFAM" id="SSF49599">
    <property type="entry name" value="TRAF domain-like"/>
    <property type="match status" value="1"/>
</dbReference>
<feature type="compositionally biased region" description="Basic and acidic residues" evidence="8">
    <location>
        <begin position="1231"/>
        <end position="1248"/>
    </location>
</feature>
<reference evidence="10 11" key="1">
    <citation type="journal article" date="2008" name="Nature">
        <title>The genome of Plasmodium knowlesi strain H, a zoonotic malaria parasite with host range from monkey to man.</title>
        <authorList>
            <person name="Pain A."/>
            <person name="Boehme U."/>
            <person name="Berry A.E."/>
            <person name="Mungall K."/>
            <person name="Finn R."/>
            <person name="Jackson A.P."/>
            <person name="Mourier T."/>
            <person name="Mistry J."/>
            <person name="Pasini E.M."/>
            <person name="Aslett M."/>
            <person name="Balasubrammaniam S."/>
            <person name="Borgwardt K."/>
            <person name="Brooks K."/>
            <person name="Carret C."/>
            <person name="Carver T.J."/>
            <person name="Cherevach I."/>
            <person name="Chillingworth T."/>
            <person name="Clarke T.G."/>
            <person name="Galinski M.R."/>
            <person name="Hall N."/>
            <person name="Harper D."/>
            <person name="Harris D."/>
            <person name="Hauser H."/>
            <person name="Ivens A."/>
            <person name="Janssen C.S."/>
            <person name="Keane T."/>
            <person name="Larke N."/>
            <person name="Lapp S."/>
            <person name="Marti M."/>
            <person name="Moule S."/>
            <person name="Meyer I.M."/>
            <person name="Ormond D."/>
            <person name="Peters N."/>
            <person name="Sanders M."/>
            <person name="Sanders S."/>
            <person name="Sergeant T.J."/>
            <person name="Simmonds M."/>
            <person name="Smith F."/>
            <person name="Squares R."/>
            <person name="Thurston S."/>
            <person name="Tivey A.R."/>
            <person name="Walker D."/>
            <person name="White B."/>
            <person name="Zuiderwijk E."/>
            <person name="Churcher C."/>
            <person name="Quail M.A."/>
            <person name="Cowman A.F."/>
            <person name="Turner C.M.R."/>
            <person name="Rajandream M.A."/>
            <person name="Kocken C.H.M."/>
            <person name="Thomas A.W."/>
            <person name="Newbold C.I."/>
            <person name="Barrell B.G."/>
            <person name="Berriman M."/>
        </authorList>
    </citation>
    <scope>NUCLEOTIDE SEQUENCE [LARGE SCALE GENOMIC DNA]</scope>
    <source>
        <strain evidence="10 11">H</strain>
    </source>
</reference>
<dbReference type="PROSITE" id="PS00973">
    <property type="entry name" value="USP_2"/>
    <property type="match status" value="1"/>
</dbReference>
<feature type="region of interest" description="Disordered" evidence="8">
    <location>
        <begin position="655"/>
        <end position="786"/>
    </location>
</feature>
<dbReference type="Pfam" id="PF00443">
    <property type="entry name" value="UCH"/>
    <property type="match status" value="2"/>
</dbReference>
<keyword evidence="11" id="KW-1185">Reference proteome</keyword>
<dbReference type="OMA" id="WKVCPNF"/>
<feature type="compositionally biased region" description="Basic and acidic residues" evidence="8">
    <location>
        <begin position="1326"/>
        <end position="1342"/>
    </location>
</feature>
<feature type="compositionally biased region" description="Low complexity" evidence="8">
    <location>
        <begin position="1421"/>
        <end position="1438"/>
    </location>
</feature>
<evidence type="ECO:0000256" key="5">
    <source>
        <dbReference type="ARBA" id="ARBA00022786"/>
    </source>
</evidence>
<dbReference type="InterPro" id="IPR018200">
    <property type="entry name" value="USP_CS"/>
</dbReference>
<feature type="compositionally biased region" description="Basic residues" evidence="8">
    <location>
        <begin position="345"/>
        <end position="354"/>
    </location>
</feature>
<feature type="region of interest" description="Disordered" evidence="8">
    <location>
        <begin position="339"/>
        <end position="494"/>
    </location>
</feature>
<feature type="compositionally biased region" description="Basic and acidic residues" evidence="8">
    <location>
        <begin position="766"/>
        <end position="776"/>
    </location>
</feature>
<evidence type="ECO:0000313" key="11">
    <source>
        <dbReference type="Proteomes" id="UP000031513"/>
    </source>
</evidence>
<evidence type="ECO:0000256" key="3">
    <source>
        <dbReference type="ARBA" id="ARBA00012759"/>
    </source>
</evidence>
<dbReference type="RefSeq" id="XP_002257783.1">
    <property type="nucleotide sequence ID" value="XM_002257747.1"/>
</dbReference>
<feature type="compositionally biased region" description="Basic and acidic residues" evidence="8">
    <location>
        <begin position="2284"/>
        <end position="2301"/>
    </location>
</feature>
<name>B3KZQ1_PLAKH</name>